<feature type="region of interest" description="Disordered" evidence="1">
    <location>
        <begin position="1299"/>
        <end position="1375"/>
    </location>
</feature>
<protein>
    <recommendedName>
        <fullName evidence="2">Myb-like domain-containing protein</fullName>
    </recommendedName>
</protein>
<feature type="compositionally biased region" description="Polar residues" evidence="1">
    <location>
        <begin position="1277"/>
        <end position="1286"/>
    </location>
</feature>
<feature type="compositionally biased region" description="Polar residues" evidence="1">
    <location>
        <begin position="538"/>
        <end position="556"/>
    </location>
</feature>
<dbReference type="EMBL" id="JBEFKJ010000025">
    <property type="protein sequence ID" value="KAL2039539.1"/>
    <property type="molecule type" value="Genomic_DNA"/>
</dbReference>
<feature type="region of interest" description="Disordered" evidence="1">
    <location>
        <begin position="437"/>
        <end position="499"/>
    </location>
</feature>
<evidence type="ECO:0000259" key="2">
    <source>
        <dbReference type="PROSITE" id="PS50090"/>
    </source>
</evidence>
<dbReference type="Gene3D" id="1.10.10.60">
    <property type="entry name" value="Homeodomain-like"/>
    <property type="match status" value="1"/>
</dbReference>
<dbReference type="InterPro" id="IPR001005">
    <property type="entry name" value="SANT/Myb"/>
</dbReference>
<feature type="region of interest" description="Disordered" evidence="1">
    <location>
        <begin position="896"/>
        <end position="918"/>
    </location>
</feature>
<dbReference type="CDD" id="cd00167">
    <property type="entry name" value="SANT"/>
    <property type="match status" value="1"/>
</dbReference>
<dbReference type="PROSITE" id="PS50090">
    <property type="entry name" value="MYB_LIKE"/>
    <property type="match status" value="1"/>
</dbReference>
<name>A0ABR4A0Q9_9LECA</name>
<feature type="compositionally biased region" description="Low complexity" evidence="1">
    <location>
        <begin position="332"/>
        <end position="345"/>
    </location>
</feature>
<dbReference type="InterPro" id="IPR009057">
    <property type="entry name" value="Homeodomain-like_sf"/>
</dbReference>
<gene>
    <name evidence="3" type="ORF">N7G274_007811</name>
</gene>
<feature type="compositionally biased region" description="Polar residues" evidence="1">
    <location>
        <begin position="11"/>
        <end position="20"/>
    </location>
</feature>
<feature type="compositionally biased region" description="Basic and acidic residues" evidence="1">
    <location>
        <begin position="1329"/>
        <end position="1343"/>
    </location>
</feature>
<dbReference type="Pfam" id="PF13921">
    <property type="entry name" value="Myb_DNA-bind_6"/>
    <property type="match status" value="1"/>
</dbReference>
<dbReference type="SUPFAM" id="SSF46689">
    <property type="entry name" value="Homeodomain-like"/>
    <property type="match status" value="1"/>
</dbReference>
<feature type="region of interest" description="Disordered" evidence="1">
    <location>
        <begin position="528"/>
        <end position="562"/>
    </location>
</feature>
<feature type="compositionally biased region" description="Basic and acidic residues" evidence="1">
    <location>
        <begin position="1199"/>
        <end position="1209"/>
    </location>
</feature>
<proteinExistence type="predicted"/>
<dbReference type="Proteomes" id="UP001590950">
    <property type="component" value="Unassembled WGS sequence"/>
</dbReference>
<feature type="region of interest" description="Disordered" evidence="1">
    <location>
        <begin position="248"/>
        <end position="283"/>
    </location>
</feature>
<organism evidence="3 4">
    <name type="scientific">Stereocaulon virgatum</name>
    <dbReference type="NCBI Taxonomy" id="373712"/>
    <lineage>
        <taxon>Eukaryota</taxon>
        <taxon>Fungi</taxon>
        <taxon>Dikarya</taxon>
        <taxon>Ascomycota</taxon>
        <taxon>Pezizomycotina</taxon>
        <taxon>Lecanoromycetes</taxon>
        <taxon>OSLEUM clade</taxon>
        <taxon>Lecanoromycetidae</taxon>
        <taxon>Lecanorales</taxon>
        <taxon>Lecanorineae</taxon>
        <taxon>Stereocaulaceae</taxon>
        <taxon>Stereocaulon</taxon>
    </lineage>
</organism>
<feature type="region of interest" description="Disordered" evidence="1">
    <location>
        <begin position="1191"/>
        <end position="1231"/>
    </location>
</feature>
<feature type="compositionally biased region" description="Basic and acidic residues" evidence="1">
    <location>
        <begin position="1108"/>
        <end position="1124"/>
    </location>
</feature>
<feature type="region of interest" description="Disordered" evidence="1">
    <location>
        <begin position="302"/>
        <end position="374"/>
    </location>
</feature>
<feature type="compositionally biased region" description="Polar residues" evidence="1">
    <location>
        <begin position="256"/>
        <end position="277"/>
    </location>
</feature>
<feature type="compositionally biased region" description="Polar residues" evidence="1">
    <location>
        <begin position="1249"/>
        <end position="1258"/>
    </location>
</feature>
<feature type="region of interest" description="Disordered" evidence="1">
    <location>
        <begin position="1"/>
        <end position="20"/>
    </location>
</feature>
<feature type="compositionally biased region" description="Basic and acidic residues" evidence="1">
    <location>
        <begin position="468"/>
        <end position="485"/>
    </location>
</feature>
<reference evidence="3 4" key="1">
    <citation type="submission" date="2024-09" db="EMBL/GenBank/DDBJ databases">
        <title>Rethinking Asexuality: The Enigmatic Case of Functional Sexual Genes in Lepraria (Stereocaulaceae).</title>
        <authorList>
            <person name="Doellman M."/>
            <person name="Sun Y."/>
            <person name="Barcenas-Pena A."/>
            <person name="Lumbsch H.T."/>
            <person name="Grewe F."/>
        </authorList>
    </citation>
    <scope>NUCLEOTIDE SEQUENCE [LARGE SCALE GENOMIC DNA]</scope>
    <source>
        <strain evidence="3 4">Mercado 3170</strain>
    </source>
</reference>
<accession>A0ABR4A0Q9</accession>
<keyword evidence="4" id="KW-1185">Reference proteome</keyword>
<evidence type="ECO:0000256" key="1">
    <source>
        <dbReference type="SAM" id="MobiDB-lite"/>
    </source>
</evidence>
<comment type="caution">
    <text evidence="3">The sequence shown here is derived from an EMBL/GenBank/DDBJ whole genome shotgun (WGS) entry which is preliminary data.</text>
</comment>
<feature type="domain" description="Myb-like" evidence="2">
    <location>
        <begin position="144"/>
        <end position="185"/>
    </location>
</feature>
<evidence type="ECO:0000313" key="3">
    <source>
        <dbReference type="EMBL" id="KAL2039539.1"/>
    </source>
</evidence>
<sequence>MLSPFQIRNLRPSQPSATAQDSLVRISAPGYDKAISSHPAGKLKYQDEDDGETITVGSSTELAQRLDEPVSRKTRYRQHSSRNPMAIATLLSESQQSPPSLMNHVFDIEDREEIRRLWQDIQERNSNVLRPTSPICAIKAMPTWTQSEDELLLKLRGSGMGWGDIQRQLPGRTAFSCRYRYETGLDSKNTWNEDKKDEFARAYGRLRASIWGPIARELSLSWREAEAMHWDIGEARLASTALTALSNPHTEKHVSGNASSGESPTNSEVTSKPSSQPVLHLRNHNPDQDMAAYRAHYFESTRPPKLQSEQPAKQKDSDSCTSQAQPCDPVRSSSVGALSSSLDTSPTENLTQEGRRQAQAAGDKLRARRTPSRHRRMAMAVNDHISYQNRWASYKSQGSTFLPQESINTPEGFDGHILTAEGRRQAQVAGDKLRCRTNPIRHSRPSRGSVSDHGISKNRWSSYGTRAIRLDEKQDMKPESKEKAPSGEAMEQEPREQPSLLEVFEAELAKKISMDTFEEDARTHVPEAAAATMPVKENTPQLSDSSSVTAPAQSGPSPKEFKPLLDGLKTISDHLEGLGVRDEDMYHEFPRAIGQGFRAAMGGLTTFMRGVTSGLQEASNLTRQAAERTREADLRIIDDTILGLRGVAGDVTALGQEIFPERPEASQPKEEVLVAPMAGSESSTAAKLSGKVIRPSLDSQAILSEAKVVTEQFRAPSTKGSPRSIPATKATVGPKAITIGQGHNPRFVSDIPVTVTRISPPDSRRMSRNLGMNKVPRYHKPGPIHLPHHAPLAQSASSIEVQSVAPRTDYADHLQRYPSPEYAAEADMNQSTTLPAAAARFPSLAQFEGQHLNPKVQFPPLPSIDMKPLVPLRANSRSESGKPNEDLQLLFEEQTKTEAEASADPSMTHRGLVSPGLRGKCMRGSPGPDLTHTPPMQLQNAPSSMNHASAYNQLHLMLQEHNKGQRVLMAREEQEQIAPDRAKTTITSTVEQQALSSNAQTPVPYFSDASEAKISRNHAILDRQMQSTRQRLLEKQGSAPVINIMNGGFIPPPSFRYRRNSSGLLVQVPVFGLEEHEALSVSNPSAGSAGNSNVQDHQNLSKDMITEQENKTQSLDEKVERSDMPDDVQIPGAFPNGDNIKRNDMLGQQEEDAGNSLATHPAPWYEPLPSAMNKKESSDRLSSAARLAEPFDPLGAEPSARRHLTEGIRRNATVAGTDSRHNSRRRRPYSEAFDGNGRVGWDTFLHQPSAPQTISRPSSFRPLSRGSWINDNGPVSKPQSRGSLSRASFEDFDNDRYWTSPAHHKSNQTSGSASGYYGHEQSRAIDPCEVDREISSNVGERKRSPPARVTAPRPGPTFNSHEERKNRDNCPPGKSYAHILPSRESGISFQDRDERNKIYDCVSRLRDLGFDHADDNDGPEGRLLQYASAAGGDLVAAIDMIDEEQRAYKERENDALRFIDSI</sequence>
<feature type="region of interest" description="Disordered" evidence="1">
    <location>
        <begin position="1108"/>
        <end position="1143"/>
    </location>
</feature>
<evidence type="ECO:0000313" key="4">
    <source>
        <dbReference type="Proteomes" id="UP001590950"/>
    </source>
</evidence>
<feature type="region of interest" description="Disordered" evidence="1">
    <location>
        <begin position="1248"/>
        <end position="1286"/>
    </location>
</feature>